<dbReference type="SUPFAM" id="SSF49764">
    <property type="entry name" value="HSP20-like chaperones"/>
    <property type="match status" value="1"/>
</dbReference>
<evidence type="ECO:0000259" key="3">
    <source>
        <dbReference type="PROSITE" id="PS01031"/>
    </source>
</evidence>
<dbReference type="Gene3D" id="2.60.40.790">
    <property type="match status" value="1"/>
</dbReference>
<keyword evidence="4" id="KW-0346">Stress response</keyword>
<dbReference type="eggNOG" id="COG0071">
    <property type="taxonomic scope" value="Bacteria"/>
</dbReference>
<name>F3YW99_DESAF</name>
<dbReference type="PROSITE" id="PS01031">
    <property type="entry name" value="SHSP"/>
    <property type="match status" value="1"/>
</dbReference>
<proteinExistence type="inferred from homology"/>
<dbReference type="InterPro" id="IPR031107">
    <property type="entry name" value="Small_HSP"/>
</dbReference>
<evidence type="ECO:0000313" key="5">
    <source>
        <dbReference type="Proteomes" id="UP000007844"/>
    </source>
</evidence>
<evidence type="ECO:0000256" key="1">
    <source>
        <dbReference type="PROSITE-ProRule" id="PRU00285"/>
    </source>
</evidence>
<dbReference type="InterPro" id="IPR002068">
    <property type="entry name" value="A-crystallin/Hsp20_dom"/>
</dbReference>
<gene>
    <name evidence="4" type="ORF">Desaf_0851</name>
</gene>
<organism evidence="4 5">
    <name type="scientific">Desulfocurvibacter africanus subsp. africanus str. Walvis Bay</name>
    <dbReference type="NCBI Taxonomy" id="690850"/>
    <lineage>
        <taxon>Bacteria</taxon>
        <taxon>Pseudomonadati</taxon>
        <taxon>Thermodesulfobacteriota</taxon>
        <taxon>Desulfovibrionia</taxon>
        <taxon>Desulfovibrionales</taxon>
        <taxon>Desulfovibrionaceae</taxon>
        <taxon>Desulfocurvibacter</taxon>
    </lineage>
</organism>
<dbReference type="EMBL" id="CP003221">
    <property type="protein sequence ID" value="EGJ49202.1"/>
    <property type="molecule type" value="Genomic_DNA"/>
</dbReference>
<dbReference type="PANTHER" id="PTHR11527">
    <property type="entry name" value="HEAT-SHOCK PROTEIN 20 FAMILY MEMBER"/>
    <property type="match status" value="1"/>
</dbReference>
<sequence length="147" mass="16175">MAKYNWSPWIAAVTKARQERPAETVGHPGCRLPGRGGQYAWHPCLDMYESASGVTLGVELPGLSREDISLEIEGRGLLISGERRPEKDPEEGVFHMLERSHGRFVRHVDLPEGLDLSAIRAVLRDGVLTVSVPRAPSGGGRRIQVED</sequence>
<keyword evidence="5" id="KW-1185">Reference proteome</keyword>
<dbReference type="AlphaFoldDB" id="F3YW99"/>
<comment type="similarity">
    <text evidence="1 2">Belongs to the small heat shock protein (HSP20) family.</text>
</comment>
<evidence type="ECO:0000256" key="2">
    <source>
        <dbReference type="RuleBase" id="RU003616"/>
    </source>
</evidence>
<dbReference type="STRING" id="690850.Desaf_0851"/>
<evidence type="ECO:0000313" key="4">
    <source>
        <dbReference type="EMBL" id="EGJ49202.1"/>
    </source>
</evidence>
<dbReference type="CDD" id="cd06464">
    <property type="entry name" value="ACD_sHsps-like"/>
    <property type="match status" value="1"/>
</dbReference>
<dbReference type="Proteomes" id="UP000007844">
    <property type="component" value="Chromosome"/>
</dbReference>
<dbReference type="Pfam" id="PF00011">
    <property type="entry name" value="HSP20"/>
    <property type="match status" value="1"/>
</dbReference>
<feature type="domain" description="SHSP" evidence="3">
    <location>
        <begin position="35"/>
        <end position="147"/>
    </location>
</feature>
<accession>F3YW99</accession>
<dbReference type="KEGG" id="daf:Desaf_0851"/>
<protein>
    <submittedName>
        <fullName evidence="4">Heat shock protein Hsp20</fullName>
    </submittedName>
</protein>
<dbReference type="RefSeq" id="WP_014259023.1">
    <property type="nucleotide sequence ID" value="NC_016629.1"/>
</dbReference>
<reference evidence="4 5" key="1">
    <citation type="journal article" date="2011" name="J. Bacteriol.">
        <title>Genome sequence of the mercury-methylating and pleomorphic Desulfovibrio africanus Strain Walvis Bay.</title>
        <authorList>
            <person name="Brown S.D."/>
            <person name="Wall J.D."/>
            <person name="Kucken A.M."/>
            <person name="Gilmour C.C."/>
            <person name="Podar M."/>
            <person name="Brandt C.C."/>
            <person name="Teshima H."/>
            <person name="Detter J.C."/>
            <person name="Han C.S."/>
            <person name="Land M.L."/>
            <person name="Lucas S."/>
            <person name="Han J."/>
            <person name="Pennacchio L."/>
            <person name="Nolan M."/>
            <person name="Pitluck S."/>
            <person name="Woyke T."/>
            <person name="Goodwin L."/>
            <person name="Palumbo A.V."/>
            <person name="Elias D.A."/>
        </authorList>
    </citation>
    <scope>NUCLEOTIDE SEQUENCE [LARGE SCALE GENOMIC DNA]</scope>
    <source>
        <strain evidence="4 5">Walvis Bay</strain>
    </source>
</reference>
<dbReference type="InterPro" id="IPR008978">
    <property type="entry name" value="HSP20-like_chaperone"/>
</dbReference>
<dbReference type="HOGENOM" id="CLU_046737_12_1_7"/>